<evidence type="ECO:0000256" key="1">
    <source>
        <dbReference type="SAM" id="Coils"/>
    </source>
</evidence>
<organism evidence="2 3">
    <name type="scientific">Teratosphaeria destructans</name>
    <dbReference type="NCBI Taxonomy" id="418781"/>
    <lineage>
        <taxon>Eukaryota</taxon>
        <taxon>Fungi</taxon>
        <taxon>Dikarya</taxon>
        <taxon>Ascomycota</taxon>
        <taxon>Pezizomycotina</taxon>
        <taxon>Dothideomycetes</taxon>
        <taxon>Dothideomycetidae</taxon>
        <taxon>Mycosphaerellales</taxon>
        <taxon>Teratosphaeriaceae</taxon>
        <taxon>Teratosphaeria</taxon>
    </lineage>
</organism>
<dbReference type="EMBL" id="RIBY02001978">
    <property type="protein sequence ID" value="KAH9826538.1"/>
    <property type="molecule type" value="Genomic_DNA"/>
</dbReference>
<name>A0A9W7W166_9PEZI</name>
<dbReference type="InterPro" id="IPR009991">
    <property type="entry name" value="DCTN3"/>
</dbReference>
<dbReference type="GO" id="GO:0005869">
    <property type="term" value="C:dynactin complex"/>
    <property type="evidence" value="ECO:0007669"/>
    <property type="project" value="InterPro"/>
</dbReference>
<gene>
    <name evidence="2" type="ORF">Tdes44962_MAKER00502</name>
</gene>
<keyword evidence="3" id="KW-1185">Reference proteome</keyword>
<evidence type="ECO:0000313" key="3">
    <source>
        <dbReference type="Proteomes" id="UP001138500"/>
    </source>
</evidence>
<reference evidence="2 3" key="2">
    <citation type="journal article" date="2021" name="Curr. Genet.">
        <title>Genetic response to nitrogen starvation in the aggressive Eucalyptus foliar pathogen Teratosphaeria destructans.</title>
        <authorList>
            <person name="Havenga M."/>
            <person name="Wingfield B.D."/>
            <person name="Wingfield M.J."/>
            <person name="Dreyer L.L."/>
            <person name="Roets F."/>
            <person name="Aylward J."/>
        </authorList>
    </citation>
    <scope>NUCLEOTIDE SEQUENCE [LARGE SCALE GENOMIC DNA]</scope>
    <source>
        <strain evidence="2">CMW44962</strain>
    </source>
</reference>
<evidence type="ECO:0000313" key="2">
    <source>
        <dbReference type="EMBL" id="KAH9826538.1"/>
    </source>
</evidence>
<dbReference type="AlphaFoldDB" id="A0A9W7W166"/>
<comment type="caution">
    <text evidence="2">The sequence shown here is derived from an EMBL/GenBank/DDBJ whole genome shotgun (WGS) entry which is preliminary data.</text>
</comment>
<dbReference type="Proteomes" id="UP001138500">
    <property type="component" value="Unassembled WGS sequence"/>
</dbReference>
<sequence length="208" mass="22968">MGSTSKETATDTLALLEDRVRRIHYALTGSISSISTDDTPDNASSATARLRHLERSLASLAAQSPTVAEVLALQKSHPSLFNPASPAGPNDIPPQQLVQLILSHAPTYTSLASQLTQLSSNPSVPDTVRFVQVVPLQDRIQKARAREAELQQEVAMLRQRSAKVVKMWYERGVLEMGGKWADWEERCREAEKVLTREEARKGRDEGVV</sequence>
<dbReference type="GO" id="GO:0061640">
    <property type="term" value="P:cytoskeleton-dependent cytokinesis"/>
    <property type="evidence" value="ECO:0007669"/>
    <property type="project" value="InterPro"/>
</dbReference>
<protein>
    <submittedName>
        <fullName evidence="2">Dynactin subunit p22</fullName>
    </submittedName>
</protein>
<dbReference type="OrthoDB" id="5403729at2759"/>
<dbReference type="Pfam" id="PF07426">
    <property type="entry name" value="Dynactin_p22"/>
    <property type="match status" value="1"/>
</dbReference>
<keyword evidence="1" id="KW-0175">Coiled coil</keyword>
<reference evidence="2 3" key="1">
    <citation type="journal article" date="2018" name="IMA Fungus">
        <title>IMA Genome-F 10: Nine draft genome sequences of Claviceps purpurea s.lat., including C. arundinis, C. humidiphila, and C. cf. spartinae, pseudomolecules for the pitch canker pathogen Fusarium circinatum, draft genome of Davidsoniella eucalypti, Grosmannia galeiformis, Quambalaria eucalypti, and Teratosphaeria destructans.</title>
        <authorList>
            <person name="Wingfield B.D."/>
            <person name="Liu M."/>
            <person name="Nguyen H.D."/>
            <person name="Lane F.A."/>
            <person name="Morgan S.W."/>
            <person name="De Vos L."/>
            <person name="Wilken P.M."/>
            <person name="Duong T.A."/>
            <person name="Aylward J."/>
            <person name="Coetzee M.P."/>
            <person name="Dadej K."/>
            <person name="De Beer Z.W."/>
            <person name="Findlay W."/>
            <person name="Havenga M."/>
            <person name="Kolarik M."/>
            <person name="Menzies J.G."/>
            <person name="Naidoo K."/>
            <person name="Pochopski O."/>
            <person name="Shoukouhi P."/>
            <person name="Santana Q.C."/>
            <person name="Seifert K.A."/>
            <person name="Soal N."/>
            <person name="Steenkamp E.T."/>
            <person name="Tatham C.T."/>
            <person name="van der Nest M.A."/>
            <person name="Wingfield M.J."/>
        </authorList>
    </citation>
    <scope>NUCLEOTIDE SEQUENCE [LARGE SCALE GENOMIC DNA]</scope>
    <source>
        <strain evidence="2">CMW44962</strain>
    </source>
</reference>
<accession>A0A9W7W166</accession>
<feature type="coiled-coil region" evidence="1">
    <location>
        <begin position="133"/>
        <end position="160"/>
    </location>
</feature>
<proteinExistence type="predicted"/>